<dbReference type="NCBIfam" id="TIGR01200">
    <property type="entry name" value="GLPGLI"/>
    <property type="match status" value="1"/>
</dbReference>
<gene>
    <name evidence="1" type="ORF">ACKW6Q_03770</name>
</gene>
<dbReference type="Proteomes" id="UP001634154">
    <property type="component" value="Unassembled WGS sequence"/>
</dbReference>
<keyword evidence="2" id="KW-1185">Reference proteome</keyword>
<dbReference type="Pfam" id="PF09697">
    <property type="entry name" value="Porph_ging"/>
    <property type="match status" value="1"/>
</dbReference>
<proteinExistence type="predicted"/>
<dbReference type="RefSeq" id="WP_409355780.1">
    <property type="nucleotide sequence ID" value="NZ_JBJXVJ010000001.1"/>
</dbReference>
<organism evidence="1 2">
    <name type="scientific">Chryseobacterium kwangjuense</name>
    <dbReference type="NCBI Taxonomy" id="267125"/>
    <lineage>
        <taxon>Bacteria</taxon>
        <taxon>Pseudomonadati</taxon>
        <taxon>Bacteroidota</taxon>
        <taxon>Flavobacteriia</taxon>
        <taxon>Flavobacteriales</taxon>
        <taxon>Weeksellaceae</taxon>
        <taxon>Chryseobacterium group</taxon>
        <taxon>Chryseobacterium</taxon>
    </lineage>
</organism>
<sequence>MMKNNYLILLLVLGVFANAQVNRFFYDYKYIADSTNRAEVKSDIMLLDIDKDGSKYYSREKFVSDSTTKADIAKQMKGGFGGSINIKKNMKPGTIFTTVTKKYPDFGVSFSDKIGNTTYKVAEDQKPEWKILPDKEKIGEYNTQKATTNYGGRSWIAWFSTDIPFQDGPYKFYGLPGLIIKIEDTTGSHIMTLIGNKKSGAASEEDIQIPGLTMVGIGGKEIEVSKKQFKKAWKDYLTDPTKDMKQMMSTLPAGAVVNMKNQDGKTIDPNEMYRNIEKRAKEDIAKNNNKIEPDLYK</sequence>
<protein>
    <submittedName>
        <fullName evidence="1">GLPGLI family protein</fullName>
    </submittedName>
</protein>
<dbReference type="InterPro" id="IPR005901">
    <property type="entry name" value="GLPGLI"/>
</dbReference>
<evidence type="ECO:0000313" key="1">
    <source>
        <dbReference type="EMBL" id="MFN1216084.1"/>
    </source>
</evidence>
<accession>A0ABW9K0L0</accession>
<evidence type="ECO:0000313" key="2">
    <source>
        <dbReference type="Proteomes" id="UP001634154"/>
    </source>
</evidence>
<comment type="caution">
    <text evidence="1">The sequence shown here is derived from an EMBL/GenBank/DDBJ whole genome shotgun (WGS) entry which is preliminary data.</text>
</comment>
<dbReference type="EMBL" id="JBJXVJ010000001">
    <property type="protein sequence ID" value="MFN1216084.1"/>
    <property type="molecule type" value="Genomic_DNA"/>
</dbReference>
<reference evidence="1 2" key="1">
    <citation type="submission" date="2024-12" db="EMBL/GenBank/DDBJ databases">
        <title>Draft genome sequence of Chryseobacterium kwangjuense AG447.</title>
        <authorList>
            <person name="Cheptsov V.S."/>
            <person name="Belov A."/>
            <person name="Zavarzina A.G."/>
        </authorList>
    </citation>
    <scope>NUCLEOTIDE SEQUENCE [LARGE SCALE GENOMIC DNA]</scope>
    <source>
        <strain evidence="1 2">AG447</strain>
    </source>
</reference>
<name>A0ABW9K0L0_9FLAO</name>